<dbReference type="AlphaFoldDB" id="A0A386HKH3"/>
<evidence type="ECO:0000313" key="1">
    <source>
        <dbReference type="EMBL" id="AYD46388.1"/>
    </source>
</evidence>
<dbReference type="Proteomes" id="UP000266118">
    <property type="component" value="Chromosome"/>
</dbReference>
<protein>
    <submittedName>
        <fullName evidence="1">Uncharacterized protein</fullName>
    </submittedName>
</protein>
<sequence length="70" mass="8122">MQRRAVILYESDNAVDKLPEPTHNIKLYENQVYQFFLNNPNYENYTEIKLSPLPKKSAASSKAAQKVNIH</sequence>
<gene>
    <name evidence="1" type="ORF">D6B99_01395</name>
</gene>
<proteinExistence type="predicted"/>
<accession>A0A386HKH3</accession>
<dbReference type="EMBL" id="CP032489">
    <property type="protein sequence ID" value="AYD46388.1"/>
    <property type="molecule type" value="Genomic_DNA"/>
</dbReference>
<name>A0A386HKH3_9BACT</name>
<reference evidence="1 2" key="1">
    <citation type="submission" date="2018-09" db="EMBL/GenBank/DDBJ databases">
        <title>Arachidicoccus sp. nov., a bacterium isolated from soil.</title>
        <authorList>
            <person name="Weon H.-Y."/>
            <person name="Kwon S.-W."/>
            <person name="Lee S.A."/>
        </authorList>
    </citation>
    <scope>NUCLEOTIDE SEQUENCE [LARGE SCALE GENOMIC DNA]</scope>
    <source>
        <strain evidence="1 2">KIS59-12</strain>
    </source>
</reference>
<organism evidence="1 2">
    <name type="scientific">Arachidicoccus soli</name>
    <dbReference type="NCBI Taxonomy" id="2341117"/>
    <lineage>
        <taxon>Bacteria</taxon>
        <taxon>Pseudomonadati</taxon>
        <taxon>Bacteroidota</taxon>
        <taxon>Chitinophagia</taxon>
        <taxon>Chitinophagales</taxon>
        <taxon>Chitinophagaceae</taxon>
        <taxon>Arachidicoccus</taxon>
    </lineage>
</organism>
<dbReference type="KEGG" id="ark:D6B99_01395"/>
<evidence type="ECO:0000313" key="2">
    <source>
        <dbReference type="Proteomes" id="UP000266118"/>
    </source>
</evidence>
<keyword evidence="2" id="KW-1185">Reference proteome</keyword>